<name>A0ACB8VI59_9TELE</name>
<accession>A0ACB8VI59</accession>
<organism evidence="1 2">
    <name type="scientific">Scortum barcoo</name>
    <name type="common">barcoo grunter</name>
    <dbReference type="NCBI Taxonomy" id="214431"/>
    <lineage>
        <taxon>Eukaryota</taxon>
        <taxon>Metazoa</taxon>
        <taxon>Chordata</taxon>
        <taxon>Craniata</taxon>
        <taxon>Vertebrata</taxon>
        <taxon>Euteleostomi</taxon>
        <taxon>Actinopterygii</taxon>
        <taxon>Neopterygii</taxon>
        <taxon>Teleostei</taxon>
        <taxon>Neoteleostei</taxon>
        <taxon>Acanthomorphata</taxon>
        <taxon>Eupercaria</taxon>
        <taxon>Centrarchiformes</taxon>
        <taxon>Terapontoidei</taxon>
        <taxon>Terapontidae</taxon>
        <taxon>Scortum</taxon>
    </lineage>
</organism>
<dbReference type="EMBL" id="CM041551">
    <property type="protein sequence ID" value="KAI3354943.1"/>
    <property type="molecule type" value="Genomic_DNA"/>
</dbReference>
<comment type="caution">
    <text evidence="1">The sequence shown here is derived from an EMBL/GenBank/DDBJ whole genome shotgun (WGS) entry which is preliminary data.</text>
</comment>
<reference evidence="1" key="1">
    <citation type="submission" date="2022-04" db="EMBL/GenBank/DDBJ databases">
        <title>Jade perch genome.</title>
        <authorList>
            <person name="Chao B."/>
        </authorList>
    </citation>
    <scope>NUCLEOTIDE SEQUENCE</scope>
    <source>
        <strain evidence="1">CB-2022</strain>
    </source>
</reference>
<protein>
    <submittedName>
        <fullName evidence="1">Uncharacterized protein</fullName>
    </submittedName>
</protein>
<dbReference type="Proteomes" id="UP000831701">
    <property type="component" value="Chromosome 21"/>
</dbReference>
<gene>
    <name evidence="1" type="ORF">L3Q82_004744</name>
</gene>
<keyword evidence="2" id="KW-1185">Reference proteome</keyword>
<evidence type="ECO:0000313" key="2">
    <source>
        <dbReference type="Proteomes" id="UP000831701"/>
    </source>
</evidence>
<sequence>MISVSPPFYIYRKSAEGVSHKFIIAVLMEYIRSLNQFQITVQHYLYELVIKTLVQHNLFYMLHQFLQYHVLSDSKPLACLLLSLESTYPPAHQLSLDMLKRLSTANDEIVEVLLSKQQVLGALRFIRSVGEDHDFMVDTGATYSCIKSTGTESLTIPYHHDAILDGKKHDDIGKIEAFMKPREDTYNPPIPVDLTYLVDGSCFRDATRNHAGCAVTQLNSDDTFTRSLPSEEKKKTDNRSHKSESELTETPFISCQSVVQHISRNIYDVKGPTSSYKDHQLGSLVQEKIFDTNCGCGLIPILLKPARTDSNSLLTSESAVYSVDSSTRSDTAASLLNPAALNDDYHPVALTPVIMKCFERIVPVKHIKDIIPAGLDQYQFAYRENRSTEDAVSIALHTAPDPSAAS</sequence>
<evidence type="ECO:0000313" key="1">
    <source>
        <dbReference type="EMBL" id="KAI3354943.1"/>
    </source>
</evidence>
<proteinExistence type="predicted"/>